<accession>A0A6M3LY42</accession>
<dbReference type="EMBL" id="MT143590">
    <property type="protein sequence ID" value="QJA98564.1"/>
    <property type="molecule type" value="Genomic_DNA"/>
</dbReference>
<dbReference type="EMBL" id="MT143767">
    <property type="protein sequence ID" value="QJB02223.1"/>
    <property type="molecule type" value="Genomic_DNA"/>
</dbReference>
<gene>
    <name evidence="2" type="ORF">MM171A01701_0011</name>
    <name evidence="3" type="ORF">MM171B01402_0011</name>
</gene>
<reference evidence="2" key="1">
    <citation type="submission" date="2020-03" db="EMBL/GenBank/DDBJ databases">
        <title>The deep terrestrial virosphere.</title>
        <authorList>
            <person name="Holmfeldt K."/>
            <person name="Nilsson E."/>
            <person name="Simone D."/>
            <person name="Lopez-Fernandez M."/>
            <person name="Wu X."/>
            <person name="de Brujin I."/>
            <person name="Lundin D."/>
            <person name="Andersson A."/>
            <person name="Bertilsson S."/>
            <person name="Dopson M."/>
        </authorList>
    </citation>
    <scope>NUCLEOTIDE SEQUENCE</scope>
    <source>
        <strain evidence="2">MM171A01701</strain>
        <strain evidence="3">MM171B01402</strain>
    </source>
</reference>
<dbReference type="AlphaFoldDB" id="A0A6M3LY42"/>
<organism evidence="2">
    <name type="scientific">viral metagenome</name>
    <dbReference type="NCBI Taxonomy" id="1070528"/>
    <lineage>
        <taxon>unclassified sequences</taxon>
        <taxon>metagenomes</taxon>
        <taxon>organismal metagenomes</taxon>
    </lineage>
</organism>
<evidence type="ECO:0000256" key="1">
    <source>
        <dbReference type="SAM" id="Phobius"/>
    </source>
</evidence>
<evidence type="ECO:0000313" key="2">
    <source>
        <dbReference type="EMBL" id="QJA98564.1"/>
    </source>
</evidence>
<feature type="transmembrane region" description="Helical" evidence="1">
    <location>
        <begin position="6"/>
        <end position="26"/>
    </location>
</feature>
<keyword evidence="1" id="KW-1133">Transmembrane helix</keyword>
<keyword evidence="1" id="KW-0472">Membrane</keyword>
<name>A0A6M3LY42_9ZZZZ</name>
<protein>
    <submittedName>
        <fullName evidence="2">Uncharacterized protein</fullName>
    </submittedName>
</protein>
<proteinExistence type="predicted"/>
<evidence type="ECO:0000313" key="3">
    <source>
        <dbReference type="EMBL" id="QJB02223.1"/>
    </source>
</evidence>
<sequence length="60" mass="6381">MPLDPETGIIMFVVGGVGAVVSFAAFKMAEEVGPKIEAGDMLPAPFPYPPLPRFLFKKTG</sequence>
<keyword evidence="1" id="KW-0812">Transmembrane</keyword>